<feature type="signal peptide" evidence="1">
    <location>
        <begin position="1"/>
        <end position="18"/>
    </location>
</feature>
<reference evidence="2" key="1">
    <citation type="journal article" date="2019" name="G3 (Bethesda)">
        <title>Genome Assemblies of Two Rare Opportunistic Yeast Pathogens: Diutina rugosa (syn. Candida rugosa) and Trichomonascus ciferrii (syn. Candida ciferrii).</title>
        <authorList>
            <person name="Mixao V."/>
            <person name="Saus E."/>
            <person name="Hansen A.P."/>
            <person name="Lass-Florl C."/>
            <person name="Gabaldon T."/>
        </authorList>
    </citation>
    <scope>NUCLEOTIDE SEQUENCE</scope>
    <source>
        <strain evidence="2">CBS 4856</strain>
    </source>
</reference>
<accession>A0A642VCJ2</accession>
<evidence type="ECO:0000313" key="2">
    <source>
        <dbReference type="EMBL" id="KAA8916615.1"/>
    </source>
</evidence>
<evidence type="ECO:0000313" key="3">
    <source>
        <dbReference type="Proteomes" id="UP000761534"/>
    </source>
</evidence>
<sequence length="137" mass="14012">MKLSVAALTAVVAGAALGAPQPKDDSAPQVKSWVKAKGEIDCNIGTRRCTVKCGEGLQQVCNIVGMVDSLLYGLETIIGFTINCDETGCNVYCPVDGTVTCALNEAGAAINGVVVVGETIILNGLQDLLSGASPLED</sequence>
<evidence type="ECO:0008006" key="4">
    <source>
        <dbReference type="Google" id="ProtNLM"/>
    </source>
</evidence>
<comment type="caution">
    <text evidence="2">The sequence shown here is derived from an EMBL/GenBank/DDBJ whole genome shotgun (WGS) entry which is preliminary data.</text>
</comment>
<dbReference type="VEuPathDB" id="FungiDB:TRICI_001241"/>
<gene>
    <name evidence="2" type="ORF">TRICI_001241</name>
</gene>
<feature type="chain" id="PRO_5024953112" description="Hydrophobin" evidence="1">
    <location>
        <begin position="19"/>
        <end position="137"/>
    </location>
</feature>
<dbReference type="AlphaFoldDB" id="A0A642VCJ2"/>
<evidence type="ECO:0000256" key="1">
    <source>
        <dbReference type="SAM" id="SignalP"/>
    </source>
</evidence>
<organism evidence="2 3">
    <name type="scientific">Trichomonascus ciferrii</name>
    <dbReference type="NCBI Taxonomy" id="44093"/>
    <lineage>
        <taxon>Eukaryota</taxon>
        <taxon>Fungi</taxon>
        <taxon>Dikarya</taxon>
        <taxon>Ascomycota</taxon>
        <taxon>Saccharomycotina</taxon>
        <taxon>Dipodascomycetes</taxon>
        <taxon>Dipodascales</taxon>
        <taxon>Trichomonascaceae</taxon>
        <taxon>Trichomonascus</taxon>
        <taxon>Trichomonascus ciferrii complex</taxon>
    </lineage>
</organism>
<keyword evidence="3" id="KW-1185">Reference proteome</keyword>
<proteinExistence type="predicted"/>
<dbReference type="Proteomes" id="UP000761534">
    <property type="component" value="Unassembled WGS sequence"/>
</dbReference>
<name>A0A642VCJ2_9ASCO</name>
<dbReference type="EMBL" id="SWFS01000093">
    <property type="protein sequence ID" value="KAA8916615.1"/>
    <property type="molecule type" value="Genomic_DNA"/>
</dbReference>
<protein>
    <recommendedName>
        <fullName evidence="4">Hydrophobin</fullName>
    </recommendedName>
</protein>
<keyword evidence="1" id="KW-0732">Signal</keyword>